<comment type="similarity">
    <text evidence="3">Belongs to the peptidase M18 family.</text>
</comment>
<dbReference type="Pfam" id="PF02127">
    <property type="entry name" value="Peptidase_M18"/>
    <property type="match status" value="1"/>
</dbReference>
<evidence type="ECO:0000256" key="1">
    <source>
        <dbReference type="ARBA" id="ARBA00001335"/>
    </source>
</evidence>
<keyword evidence="3" id="KW-0482">Metalloprotease</keyword>
<keyword evidence="3" id="KW-0479">Metal-binding</keyword>
<protein>
    <recommendedName>
        <fullName evidence="2">aspartyl aminopeptidase</fullName>
        <ecNumber evidence="2">3.4.11.21</ecNumber>
    </recommendedName>
</protein>
<keyword evidence="4" id="KW-1185">Reference proteome</keyword>
<keyword evidence="3" id="KW-0031">Aminopeptidase</keyword>
<feature type="non-terminal residue" evidence="5">
    <location>
        <position position="1"/>
    </location>
</feature>
<evidence type="ECO:0000256" key="2">
    <source>
        <dbReference type="ARBA" id="ARBA00011965"/>
    </source>
</evidence>
<evidence type="ECO:0000313" key="5">
    <source>
        <dbReference type="RefSeq" id="XP_002736578.1"/>
    </source>
</evidence>
<dbReference type="Gene3D" id="3.40.630.10">
    <property type="entry name" value="Zn peptidases"/>
    <property type="match status" value="1"/>
</dbReference>
<keyword evidence="3" id="KW-0862">Zinc</keyword>
<proteinExistence type="inferred from homology"/>
<name>A0ABM0GST2_SACKO</name>
<dbReference type="GeneID" id="100370414"/>
<accession>A0ABM0GST2</accession>
<comment type="catalytic activity">
    <reaction evidence="1">
        <text>Release of an N-terminal aspartate or glutamate from a peptide, with a preference for aspartate.</text>
        <dbReference type="EC" id="3.4.11.21"/>
    </reaction>
</comment>
<reference evidence="5" key="1">
    <citation type="submission" date="2025-08" db="UniProtKB">
        <authorList>
            <consortium name="RefSeq"/>
        </authorList>
    </citation>
    <scope>IDENTIFICATION</scope>
    <source>
        <tissue evidence="5">Testes</tissue>
    </source>
</reference>
<dbReference type="PANTHER" id="PTHR28570">
    <property type="entry name" value="ASPARTYL AMINOPEPTIDASE"/>
    <property type="match status" value="1"/>
</dbReference>
<sequence length="286" mass="31186">VPVLATCSQQELENPTASDESTDPCADKHHNLLSKLLCDELNVTKEQIVDFELCLADHQPASIGGVLNEFLFAPRLDNLVNAYTAMESLIASCEGDSLEKEGNIRMITLYDNEEVGSQTAQGAESSLTEFIMRRLCAGGSSTSFEEAIPKSYLVSADQAHAIHPNYAEKHEDGHKVALHKGAVLKFNGNQRYATSAVTAAILRTIAEKENIPLQDFVVRNDSPCGSTIGPIIASKLGLRTIDIGFPQLGMHSIREMACTTGIYQAIQLYKAFFEHYPTVNASLVIE</sequence>
<organism evidence="4 5">
    <name type="scientific">Saccoglossus kowalevskii</name>
    <name type="common">Acorn worm</name>
    <dbReference type="NCBI Taxonomy" id="10224"/>
    <lineage>
        <taxon>Eukaryota</taxon>
        <taxon>Metazoa</taxon>
        <taxon>Hemichordata</taxon>
        <taxon>Enteropneusta</taxon>
        <taxon>Harrimaniidae</taxon>
        <taxon>Saccoglossus</taxon>
    </lineage>
</organism>
<gene>
    <name evidence="5" type="primary">LOC100370414</name>
</gene>
<dbReference type="Proteomes" id="UP000694865">
    <property type="component" value="Unplaced"/>
</dbReference>
<dbReference type="PRINTS" id="PR00932">
    <property type="entry name" value="AMINO1PTASE"/>
</dbReference>
<evidence type="ECO:0000256" key="3">
    <source>
        <dbReference type="RuleBase" id="RU004386"/>
    </source>
</evidence>
<evidence type="ECO:0000313" key="4">
    <source>
        <dbReference type="Proteomes" id="UP000694865"/>
    </source>
</evidence>
<dbReference type="InterPro" id="IPR001948">
    <property type="entry name" value="Peptidase_M18"/>
</dbReference>
<keyword evidence="3" id="KW-0378">Hydrolase</keyword>
<dbReference type="PANTHER" id="PTHR28570:SF3">
    <property type="entry name" value="ASPARTYL AMINOPEPTIDASE"/>
    <property type="match status" value="1"/>
</dbReference>
<dbReference type="SUPFAM" id="SSF53187">
    <property type="entry name" value="Zn-dependent exopeptidases"/>
    <property type="match status" value="1"/>
</dbReference>
<dbReference type="RefSeq" id="XP_002736578.1">
    <property type="nucleotide sequence ID" value="XM_002736532.2"/>
</dbReference>
<keyword evidence="3" id="KW-0645">Protease</keyword>
<dbReference type="EC" id="3.4.11.21" evidence="2"/>